<evidence type="ECO:0000313" key="3">
    <source>
        <dbReference type="Proteomes" id="UP001501337"/>
    </source>
</evidence>
<keyword evidence="3" id="KW-1185">Reference proteome</keyword>
<organism evidence="2 3">
    <name type="scientific">Allohahella marinimesophila</name>
    <dbReference type="NCBI Taxonomy" id="1054972"/>
    <lineage>
        <taxon>Bacteria</taxon>
        <taxon>Pseudomonadati</taxon>
        <taxon>Pseudomonadota</taxon>
        <taxon>Gammaproteobacteria</taxon>
        <taxon>Oceanospirillales</taxon>
        <taxon>Hahellaceae</taxon>
        <taxon>Allohahella</taxon>
    </lineage>
</organism>
<evidence type="ECO:0000313" key="2">
    <source>
        <dbReference type="EMBL" id="GAA3956324.1"/>
    </source>
</evidence>
<proteinExistence type="predicted"/>
<dbReference type="GO" id="GO:0016787">
    <property type="term" value="F:hydrolase activity"/>
    <property type="evidence" value="ECO:0007669"/>
    <property type="project" value="UniProtKB-KW"/>
</dbReference>
<dbReference type="Gene3D" id="3.40.50.1820">
    <property type="entry name" value="alpha/beta hydrolase"/>
    <property type="match status" value="1"/>
</dbReference>
<dbReference type="EMBL" id="BAABBO010000007">
    <property type="protein sequence ID" value="GAA3956324.1"/>
    <property type="molecule type" value="Genomic_DNA"/>
</dbReference>
<gene>
    <name evidence="2" type="ORF">GCM10022278_13580</name>
</gene>
<dbReference type="SUPFAM" id="SSF53474">
    <property type="entry name" value="alpha/beta-Hydrolases"/>
    <property type="match status" value="1"/>
</dbReference>
<dbReference type="InterPro" id="IPR029058">
    <property type="entry name" value="AB_hydrolase_fold"/>
</dbReference>
<keyword evidence="2" id="KW-0378">Hydrolase</keyword>
<dbReference type="Proteomes" id="UP001501337">
    <property type="component" value="Unassembled WGS sequence"/>
</dbReference>
<comment type="caution">
    <text evidence="2">The sequence shown here is derived from an EMBL/GenBank/DDBJ whole genome shotgun (WGS) entry which is preliminary data.</text>
</comment>
<reference evidence="3" key="1">
    <citation type="journal article" date="2019" name="Int. J. Syst. Evol. Microbiol.">
        <title>The Global Catalogue of Microorganisms (GCM) 10K type strain sequencing project: providing services to taxonomists for standard genome sequencing and annotation.</title>
        <authorList>
            <consortium name="The Broad Institute Genomics Platform"/>
            <consortium name="The Broad Institute Genome Sequencing Center for Infectious Disease"/>
            <person name="Wu L."/>
            <person name="Ma J."/>
        </authorList>
    </citation>
    <scope>NUCLEOTIDE SEQUENCE [LARGE SCALE GENOMIC DNA]</scope>
    <source>
        <strain evidence="3">JCM 17555</strain>
    </source>
</reference>
<evidence type="ECO:0000256" key="1">
    <source>
        <dbReference type="SAM" id="MobiDB-lite"/>
    </source>
</evidence>
<sequence length="487" mass="52700">MHAALADLLNHRNNNNRGMDHMKHVVSTRTLALLMAGMMLSGCSDDDDNDSTPQPDEPARAQDARTFSVDQSKLALESLEDTQTDTWTGVMESGAGYLIEVPENWNGMLVMYAHGYRGEGSELTVTPPSIRKWLVDNGYAWAASSYSKNFYDVRAGLEDTNALALAFNDIAAQNGRTLTAPVKTYITGHSMGGHIAAAAVEQETLSTANNVVSYDGSVPMCGVVAGPIEFDYLQDFTFAAQHIAGMGPTQYPNTDFDAAAINAVLWDVVPSQTQLGVPTEQGLLLENVVRNLSGGDRPIFEYGFRGPYYNVVMGTGGRDGKINGILTEDYPGNADTVYQFDAEPALSAEETAFNSNIFRIDGNPEANSLRADGLRWVPEISGEFTVPVVTIHGLGDLYVPFVHEQEYLRRAAANGSDALLVQRAIRAPGHCDFMPAEEEAAFSAMVEWEQNGVKPGGDVMLDPAVVSDPNYGCTYTSEDRPGMPVCP</sequence>
<feature type="region of interest" description="Disordered" evidence="1">
    <location>
        <begin position="42"/>
        <end position="65"/>
    </location>
</feature>
<name>A0ABP7NXQ7_9GAMM</name>
<protein>
    <submittedName>
        <fullName evidence="2">Alpha/beta hydrolase</fullName>
    </submittedName>
</protein>
<accession>A0ABP7NXQ7</accession>